<dbReference type="AlphaFoldDB" id="A0ABD1EPQ4"/>
<gene>
    <name evidence="1" type="ORF">ABEB36_009113</name>
</gene>
<dbReference type="EMBL" id="JBDJPC010000006">
    <property type="protein sequence ID" value="KAL1498294.1"/>
    <property type="molecule type" value="Genomic_DNA"/>
</dbReference>
<sequence length="115" mass="13141">MKDNTSVAGQHSGMQLLNALKNDDLLSGHMSRKPLEVEFTNIPLPVIEIKCFRLPRKLKRTYKSPKIRIHEKFRSAITLPVFIVATTLGDLHLFHHVANFSLKITAENTHDIEEQ</sequence>
<evidence type="ECO:0000313" key="1">
    <source>
        <dbReference type="EMBL" id="KAL1498294.1"/>
    </source>
</evidence>
<evidence type="ECO:0000313" key="2">
    <source>
        <dbReference type="Proteomes" id="UP001566132"/>
    </source>
</evidence>
<accession>A0ABD1EPQ4</accession>
<proteinExistence type="predicted"/>
<dbReference type="Proteomes" id="UP001566132">
    <property type="component" value="Unassembled WGS sequence"/>
</dbReference>
<organism evidence="1 2">
    <name type="scientific">Hypothenemus hampei</name>
    <name type="common">Coffee berry borer</name>
    <dbReference type="NCBI Taxonomy" id="57062"/>
    <lineage>
        <taxon>Eukaryota</taxon>
        <taxon>Metazoa</taxon>
        <taxon>Ecdysozoa</taxon>
        <taxon>Arthropoda</taxon>
        <taxon>Hexapoda</taxon>
        <taxon>Insecta</taxon>
        <taxon>Pterygota</taxon>
        <taxon>Neoptera</taxon>
        <taxon>Endopterygota</taxon>
        <taxon>Coleoptera</taxon>
        <taxon>Polyphaga</taxon>
        <taxon>Cucujiformia</taxon>
        <taxon>Curculionidae</taxon>
        <taxon>Scolytinae</taxon>
        <taxon>Hypothenemus</taxon>
    </lineage>
</organism>
<keyword evidence="2" id="KW-1185">Reference proteome</keyword>
<comment type="caution">
    <text evidence="1">The sequence shown here is derived from an EMBL/GenBank/DDBJ whole genome shotgun (WGS) entry which is preliminary data.</text>
</comment>
<reference evidence="1 2" key="1">
    <citation type="submission" date="2024-05" db="EMBL/GenBank/DDBJ databases">
        <title>Genetic variation in Jamaican populations of the coffee berry borer (Hypothenemus hampei).</title>
        <authorList>
            <person name="Errbii M."/>
            <person name="Myrie A."/>
        </authorList>
    </citation>
    <scope>NUCLEOTIDE SEQUENCE [LARGE SCALE GENOMIC DNA]</scope>
    <source>
        <strain evidence="1">JA-Hopewell-2020-01-JO</strain>
        <tissue evidence="1">Whole body</tissue>
    </source>
</reference>
<name>A0ABD1EPQ4_HYPHA</name>
<protein>
    <submittedName>
        <fullName evidence="1">Uncharacterized protein</fullName>
    </submittedName>
</protein>